<dbReference type="Gene3D" id="2.40.30.170">
    <property type="match status" value="1"/>
</dbReference>
<dbReference type="EMBL" id="LVYV01000056">
    <property type="protein sequence ID" value="KZD20496.1"/>
    <property type="molecule type" value="Genomic_DNA"/>
</dbReference>
<dbReference type="InterPro" id="IPR058792">
    <property type="entry name" value="Beta-barrel_RND_2"/>
</dbReference>
<organism evidence="9 11">
    <name type="scientific">Tardiphaga robiniae</name>
    <dbReference type="NCBI Taxonomy" id="943830"/>
    <lineage>
        <taxon>Bacteria</taxon>
        <taxon>Pseudomonadati</taxon>
        <taxon>Pseudomonadota</taxon>
        <taxon>Alphaproteobacteria</taxon>
        <taxon>Hyphomicrobiales</taxon>
        <taxon>Nitrobacteraceae</taxon>
        <taxon>Tardiphaga</taxon>
    </lineage>
</organism>
<dbReference type="NCBIfam" id="TIGR01730">
    <property type="entry name" value="RND_mfp"/>
    <property type="match status" value="1"/>
</dbReference>
<dbReference type="PANTHER" id="PTHR30097">
    <property type="entry name" value="CATION EFFLUX SYSTEM PROTEIN CUSB"/>
    <property type="match status" value="1"/>
</dbReference>
<dbReference type="InterPro" id="IPR006143">
    <property type="entry name" value="RND_pump_MFP"/>
</dbReference>
<feature type="domain" description="CzcB-like C-terminal circularly permuted SH3-like" evidence="8">
    <location>
        <begin position="347"/>
        <end position="402"/>
    </location>
</feature>
<dbReference type="Pfam" id="PF25973">
    <property type="entry name" value="BSH_CzcB"/>
    <property type="match status" value="1"/>
</dbReference>
<dbReference type="AlphaFoldDB" id="A0A163X6U6"/>
<dbReference type="PANTHER" id="PTHR30097:SF15">
    <property type="entry name" value="CATION EFFLUX SYSTEM PROTEIN CUSB"/>
    <property type="match status" value="1"/>
</dbReference>
<evidence type="ECO:0000313" key="10">
    <source>
        <dbReference type="EMBL" id="QND75193.1"/>
    </source>
</evidence>
<evidence type="ECO:0000256" key="4">
    <source>
        <dbReference type="ARBA" id="ARBA00043263"/>
    </source>
</evidence>
<keyword evidence="2" id="KW-0813">Transport</keyword>
<evidence type="ECO:0000313" key="12">
    <source>
        <dbReference type="Proteomes" id="UP000515291"/>
    </source>
</evidence>
<dbReference type="GO" id="GO:0016020">
    <property type="term" value="C:membrane"/>
    <property type="evidence" value="ECO:0007669"/>
    <property type="project" value="InterPro"/>
</dbReference>
<reference evidence="9 11" key="1">
    <citation type="submission" date="2016-03" db="EMBL/GenBank/DDBJ databases">
        <title>Microsymbionts genomes from the relict species Vavilovia formosa (Stev.) Fed.</title>
        <authorList>
            <person name="Kopat V."/>
            <person name="Chirak E."/>
            <person name="Kimeklis A."/>
            <person name="Andronov E."/>
        </authorList>
    </citation>
    <scope>NUCLEOTIDE SEQUENCE [LARGE SCALE GENOMIC DNA]</scope>
    <source>
        <strain evidence="9 11">Vaf07</strain>
    </source>
</reference>
<evidence type="ECO:0000259" key="7">
    <source>
        <dbReference type="Pfam" id="PF25973"/>
    </source>
</evidence>
<dbReference type="EMBL" id="CP050292">
    <property type="protein sequence ID" value="QND75193.1"/>
    <property type="molecule type" value="Genomic_DNA"/>
</dbReference>
<keyword evidence="11" id="KW-1185">Reference proteome</keyword>
<proteinExistence type="inferred from homology"/>
<dbReference type="Proteomes" id="UP000515291">
    <property type="component" value="Chromosome"/>
</dbReference>
<keyword evidence="3" id="KW-0862">Zinc</keyword>
<dbReference type="Pfam" id="PF25975">
    <property type="entry name" value="CzcB_C"/>
    <property type="match status" value="1"/>
</dbReference>
<dbReference type="STRING" id="943830.A4A58_20015"/>
<evidence type="ECO:0000256" key="1">
    <source>
        <dbReference type="ARBA" id="ARBA00009477"/>
    </source>
</evidence>
<dbReference type="Pfam" id="PF25954">
    <property type="entry name" value="Beta-barrel_RND_2"/>
    <property type="match status" value="1"/>
</dbReference>
<keyword evidence="4" id="KW-0105">Cadmium resistance</keyword>
<dbReference type="InterPro" id="IPR058649">
    <property type="entry name" value="CzcB_C"/>
</dbReference>
<dbReference type="Proteomes" id="UP000076574">
    <property type="component" value="Unassembled WGS sequence"/>
</dbReference>
<evidence type="ECO:0000313" key="9">
    <source>
        <dbReference type="EMBL" id="KZD20496.1"/>
    </source>
</evidence>
<evidence type="ECO:0000256" key="5">
    <source>
        <dbReference type="ARBA" id="ARBA00058766"/>
    </source>
</evidence>
<name>A0A163X6U6_9BRAD</name>
<dbReference type="GO" id="GO:0015562">
    <property type="term" value="F:efflux transmembrane transporter activity"/>
    <property type="evidence" value="ECO:0007669"/>
    <property type="project" value="InterPro"/>
</dbReference>
<feature type="domain" description="CzcB-like barrel-sandwich hybrid" evidence="7">
    <location>
        <begin position="95"/>
        <end position="249"/>
    </location>
</feature>
<accession>A0A163X6U6</accession>
<dbReference type="FunFam" id="2.40.420.20:FF:000006">
    <property type="entry name" value="RND family efflux transporter MFP subunit"/>
    <property type="match status" value="1"/>
</dbReference>
<evidence type="ECO:0000259" key="8">
    <source>
        <dbReference type="Pfam" id="PF25975"/>
    </source>
</evidence>
<dbReference type="Gene3D" id="2.40.50.100">
    <property type="match status" value="1"/>
</dbReference>
<dbReference type="GO" id="GO:0060003">
    <property type="term" value="P:copper ion export"/>
    <property type="evidence" value="ECO:0007669"/>
    <property type="project" value="TreeGrafter"/>
</dbReference>
<gene>
    <name evidence="9" type="ORF">A4A58_20015</name>
    <name evidence="10" type="ORF">HB776_31290</name>
</gene>
<evidence type="ECO:0000256" key="2">
    <source>
        <dbReference type="ARBA" id="ARBA00022448"/>
    </source>
</evidence>
<evidence type="ECO:0000256" key="3">
    <source>
        <dbReference type="ARBA" id="ARBA00022833"/>
    </source>
</evidence>
<reference evidence="10" key="3">
    <citation type="journal article" date="2020" name="Mol. Plant Microbe Interact.">
        <title>Complete genome sequences of four natural Pseudomonas isolates that catabolize a wide range of aromatic compounds relevant to lignin valorization.</title>
        <authorList>
            <person name="Hatmaker E.A."/>
            <person name="Presle G."/>
            <person name="Cannon O."/>
            <person name="Guss A.M."/>
            <person name="Elkins J.G."/>
        </authorList>
    </citation>
    <scope>NUCLEOTIDE SEQUENCE</scope>
    <source>
        <strain evidence="10">581</strain>
    </source>
</reference>
<evidence type="ECO:0000259" key="6">
    <source>
        <dbReference type="Pfam" id="PF25954"/>
    </source>
</evidence>
<reference evidence="12" key="2">
    <citation type="journal article" date="2020" name="Mol. Plant Microbe">
        <title>Rhizobial microsymbionts of the narrowly endemic Oxytropis species growing in Kamchatka are characterized by significant genetic diversity and possess a set of genes that are associated with T3SS and T6SS secretion systems and can affect the development of symbiosis.</title>
        <authorList>
            <person name="Safronova V."/>
            <person name="Guro P."/>
            <person name="Sazanova A."/>
            <person name="Kuznetsova I."/>
            <person name="Belimov A."/>
            <person name="Yakubov V."/>
            <person name="Chirak E."/>
            <person name="Afonin A."/>
            <person name="Gogolev Y."/>
            <person name="Andronov E."/>
            <person name="Tikhonovich I."/>
        </authorList>
    </citation>
    <scope>NUCLEOTIDE SEQUENCE [LARGE SCALE GENOMIC DNA]</scope>
    <source>
        <strain evidence="12">581</strain>
    </source>
</reference>
<dbReference type="RefSeq" id="WP_068738863.1">
    <property type="nucleotide sequence ID" value="NZ_CP050292.1"/>
</dbReference>
<dbReference type="Gene3D" id="1.20.1600.10">
    <property type="entry name" value="Outer membrane efflux proteins (OEP)"/>
    <property type="match status" value="1"/>
</dbReference>
<protein>
    <submittedName>
        <fullName evidence="10">Efflux RND transporter periplasmic adaptor subunit</fullName>
    </submittedName>
    <submittedName>
        <fullName evidence="9">Efflux transporter periplasmic adaptor subunit</fullName>
    </submittedName>
</protein>
<dbReference type="GO" id="GO:0046686">
    <property type="term" value="P:response to cadmium ion"/>
    <property type="evidence" value="ECO:0007669"/>
    <property type="project" value="UniProtKB-KW"/>
</dbReference>
<sequence>MSSEVMKRLPILIAIVILAGLGLAALVAGRQFFDVQAAVGDGKIAAVDPAADGVYRPTEAQWRALELAAPEGHAFRSEFTTEGKIAVNDETSTPVFSPFAGRTSKIFAKPGEMIEKGQPLFVLEAADTVQGLNDYVAASSAFNTAKSKLKLAETIEKRANDLYAGKAVPLKDWQQAQADLATAQNDARSGETAIEAARNKLRILGLSDQAIDQFAEKRQINPDTTIVAPISGTVVQRKLGPGQYVGTGASDPAFVIGDLKTVWLVAFVRETDALQVRLGQDVSFKVLAAPNRIFRARIDYVASAFDPVSRRLLVRGTIDNSDGVLRPEMFASATLFDGGERRLSPNIPSGAIIYTGDEPRIWVARDDHTLEMRKLRLGLIDGDRVQVLEGLDIGERVVVKGSIFIDRAANAY</sequence>
<evidence type="ECO:0000313" key="11">
    <source>
        <dbReference type="Proteomes" id="UP000076574"/>
    </source>
</evidence>
<dbReference type="GO" id="GO:0046914">
    <property type="term" value="F:transition metal ion binding"/>
    <property type="evidence" value="ECO:0007669"/>
    <property type="project" value="TreeGrafter"/>
</dbReference>
<dbReference type="InterPro" id="IPR058647">
    <property type="entry name" value="BSH_CzcB-like"/>
</dbReference>
<feature type="domain" description="CusB-like beta-barrel" evidence="6">
    <location>
        <begin position="261"/>
        <end position="335"/>
    </location>
</feature>
<dbReference type="KEGG" id="trb:HB776_31290"/>
<dbReference type="FunFam" id="2.40.30.170:FF:000010">
    <property type="entry name" value="Efflux RND transporter periplasmic adaptor subunit"/>
    <property type="match status" value="1"/>
</dbReference>
<dbReference type="InterPro" id="IPR051909">
    <property type="entry name" value="MFP_Cation_Efflux"/>
</dbReference>
<dbReference type="OrthoDB" id="9806939at2"/>
<dbReference type="GO" id="GO:0015679">
    <property type="term" value="P:plasma membrane copper ion transport"/>
    <property type="evidence" value="ECO:0007669"/>
    <property type="project" value="TreeGrafter"/>
</dbReference>
<dbReference type="Gene3D" id="2.40.420.20">
    <property type="match status" value="1"/>
</dbReference>
<dbReference type="SUPFAM" id="SSF111369">
    <property type="entry name" value="HlyD-like secretion proteins"/>
    <property type="match status" value="1"/>
</dbReference>
<dbReference type="GO" id="GO:0030288">
    <property type="term" value="C:outer membrane-bounded periplasmic space"/>
    <property type="evidence" value="ECO:0007669"/>
    <property type="project" value="TreeGrafter"/>
</dbReference>
<comment type="function">
    <text evidence="5">CzcA and CzcB together would act in zinc efflux nearly as effectively as the complete czc efflux system (CzcABC). The CzcB protein is thought to funnel zinc cations to the CzcA transport protein.</text>
</comment>
<comment type="similarity">
    <text evidence="1">Belongs to the membrane fusion protein (MFP) (TC 8.A.1) family.</text>
</comment>